<keyword evidence="2" id="KW-1185">Reference proteome</keyword>
<evidence type="ECO:0000313" key="2">
    <source>
        <dbReference type="Proteomes" id="UP000318065"/>
    </source>
</evidence>
<accession>A0A510HJD0</accession>
<name>A0A510HJD0_9ACTN</name>
<reference evidence="1" key="1">
    <citation type="journal article" date="2019" name="Microbiol. Resour. Announc.">
        <title>Complete Genome Sequence of Rubrobacter xylanophilus Strain AA3-22, Isolated from Arima Onsen in Japan.</title>
        <authorList>
            <person name="Tomariguchi N."/>
            <person name="Miyazaki K."/>
        </authorList>
    </citation>
    <scope>NUCLEOTIDE SEQUENCE [LARGE SCALE GENOMIC DNA]</scope>
    <source>
        <strain evidence="1">AA3-22</strain>
    </source>
</reference>
<dbReference type="RefSeq" id="WP_143526591.1">
    <property type="nucleotide sequence ID" value="NZ_AP019791.1"/>
</dbReference>
<proteinExistence type="predicted"/>
<dbReference type="Proteomes" id="UP000318065">
    <property type="component" value="Chromosome"/>
</dbReference>
<evidence type="ECO:0000313" key="1">
    <source>
        <dbReference type="EMBL" id="BBL78447.1"/>
    </source>
</evidence>
<protein>
    <recommendedName>
        <fullName evidence="3">SseB protein N-terminal domain-containing protein</fullName>
    </recommendedName>
</protein>
<organism evidence="1 2">
    <name type="scientific">Rubrobacter xylanophilus</name>
    <dbReference type="NCBI Taxonomy" id="49319"/>
    <lineage>
        <taxon>Bacteria</taxon>
        <taxon>Bacillati</taxon>
        <taxon>Actinomycetota</taxon>
        <taxon>Rubrobacteria</taxon>
        <taxon>Rubrobacterales</taxon>
        <taxon>Rubrobacteraceae</taxon>
        <taxon>Rubrobacter</taxon>
    </lineage>
</organism>
<evidence type="ECO:0008006" key="3">
    <source>
        <dbReference type="Google" id="ProtNLM"/>
    </source>
</evidence>
<dbReference type="AlphaFoldDB" id="A0A510HJD0"/>
<dbReference type="EMBL" id="AP019791">
    <property type="protein sequence ID" value="BBL78447.1"/>
    <property type="molecule type" value="Genomic_DNA"/>
</dbReference>
<sequence length="122" mass="13784">MSEDTLHAGLLPSRSEVCIHYLIVPLRRRGVETPHTLLDSGEEVLPVFCSREAAQRFLKQRRLGEGWGVREFSSGELISLLFALHGRVRCVLPNPLPDHPRRADPLATPVSWDRFMEFLIGG</sequence>
<gene>
    <name evidence="1" type="ORF">RxyAA322_03010</name>
</gene>
<dbReference type="OrthoDB" id="9828188at2"/>